<dbReference type="SUPFAM" id="SSF51735">
    <property type="entry name" value="NAD(P)-binding Rossmann-fold domains"/>
    <property type="match status" value="1"/>
</dbReference>
<dbReference type="InterPro" id="IPR036291">
    <property type="entry name" value="NAD(P)-bd_dom_sf"/>
</dbReference>
<name>A0A9P6GG72_9PLEO</name>
<organism evidence="2 3">
    <name type="scientific">Paraphaeosphaeria minitans</name>
    <dbReference type="NCBI Taxonomy" id="565426"/>
    <lineage>
        <taxon>Eukaryota</taxon>
        <taxon>Fungi</taxon>
        <taxon>Dikarya</taxon>
        <taxon>Ascomycota</taxon>
        <taxon>Pezizomycotina</taxon>
        <taxon>Dothideomycetes</taxon>
        <taxon>Pleosporomycetidae</taxon>
        <taxon>Pleosporales</taxon>
        <taxon>Massarineae</taxon>
        <taxon>Didymosphaeriaceae</taxon>
        <taxon>Paraphaeosphaeria</taxon>
    </lineage>
</organism>
<evidence type="ECO:0000313" key="3">
    <source>
        <dbReference type="Proteomes" id="UP000756921"/>
    </source>
</evidence>
<dbReference type="Gene3D" id="3.40.50.720">
    <property type="entry name" value="NAD(P)-binding Rossmann-like Domain"/>
    <property type="match status" value="1"/>
</dbReference>
<dbReference type="Pfam" id="PF13460">
    <property type="entry name" value="NAD_binding_10"/>
    <property type="match status" value="1"/>
</dbReference>
<protein>
    <recommendedName>
        <fullName evidence="1">NAD(P)-binding domain-containing protein</fullName>
    </recommendedName>
</protein>
<accession>A0A9P6GG72</accession>
<feature type="domain" description="NAD(P)-binding" evidence="1">
    <location>
        <begin position="8"/>
        <end position="219"/>
    </location>
</feature>
<evidence type="ECO:0000313" key="2">
    <source>
        <dbReference type="EMBL" id="KAF9734849.1"/>
    </source>
</evidence>
<sequence>MPTHVLLGATGSTGSAVLHYLLETRPQDLCLNIFVRNKEKLLAAFPQLLKASRPEIHIYTAPITDAETLTDCLRNAEVIYNCIAANTPARGMDIAQSAAASIINVLQNRQNEGQQPPPLLLMNRTMSLNTNVSHQMPPFVRAVVQFFLYHLYADVEKAADLYKQAAEAERPVLKYVYMDAPGLHDSDSMERTGHQLVLKQEVTSDGLNYADFGAAWVEAVERRSEVENRQVAVTATGHVRTQYWVLIRYNWQGLLARLIPW</sequence>
<dbReference type="Proteomes" id="UP000756921">
    <property type="component" value="Unassembled WGS sequence"/>
</dbReference>
<dbReference type="EMBL" id="WJXW01000007">
    <property type="protein sequence ID" value="KAF9734849.1"/>
    <property type="molecule type" value="Genomic_DNA"/>
</dbReference>
<proteinExistence type="predicted"/>
<reference evidence="2" key="1">
    <citation type="journal article" date="2020" name="Mol. Plant Microbe Interact.">
        <title>Genome Sequence of the Biocontrol Agent Coniothyrium minitans strain Conio (IMI 134523).</title>
        <authorList>
            <person name="Patel D."/>
            <person name="Shittu T.A."/>
            <person name="Baroncelli R."/>
            <person name="Muthumeenakshi S."/>
            <person name="Osborne T.H."/>
            <person name="Janganan T.K."/>
            <person name="Sreenivasaprasad S."/>
        </authorList>
    </citation>
    <scope>NUCLEOTIDE SEQUENCE</scope>
    <source>
        <strain evidence="2">Conio</strain>
    </source>
</reference>
<keyword evidence="3" id="KW-1185">Reference proteome</keyword>
<comment type="caution">
    <text evidence="2">The sequence shown here is derived from an EMBL/GenBank/DDBJ whole genome shotgun (WGS) entry which is preliminary data.</text>
</comment>
<dbReference type="InterPro" id="IPR016040">
    <property type="entry name" value="NAD(P)-bd_dom"/>
</dbReference>
<gene>
    <name evidence="2" type="ORF">PMIN01_07752</name>
</gene>
<evidence type="ECO:0000259" key="1">
    <source>
        <dbReference type="Pfam" id="PF13460"/>
    </source>
</evidence>
<dbReference type="OrthoDB" id="10254221at2759"/>
<dbReference type="AlphaFoldDB" id="A0A9P6GG72"/>